<dbReference type="OrthoDB" id="9758724at2"/>
<evidence type="ECO:0000259" key="2">
    <source>
        <dbReference type="SMART" id="SM00278"/>
    </source>
</evidence>
<dbReference type="EMBL" id="CP009110">
    <property type="protein sequence ID" value="AIJ21880.1"/>
    <property type="molecule type" value="Genomic_DNA"/>
</dbReference>
<reference evidence="3 4" key="1">
    <citation type="submission" date="2014-07" db="EMBL/GenBank/DDBJ databases">
        <title>Whole Genome Sequence of the Amycolatopsis methanolica 239.</title>
        <authorList>
            <person name="Tang B."/>
        </authorList>
    </citation>
    <scope>NUCLEOTIDE SEQUENCE [LARGE SCALE GENOMIC DNA]</scope>
    <source>
        <strain evidence="3 4">239</strain>
    </source>
</reference>
<evidence type="ECO:0000313" key="4">
    <source>
        <dbReference type="Proteomes" id="UP000062973"/>
    </source>
</evidence>
<name>A0A076MSX2_AMYME</name>
<dbReference type="Pfam" id="PF10531">
    <property type="entry name" value="SLBB"/>
    <property type="match status" value="1"/>
</dbReference>
<evidence type="ECO:0000256" key="1">
    <source>
        <dbReference type="SAM" id="Phobius"/>
    </source>
</evidence>
<dbReference type="Pfam" id="PF12836">
    <property type="entry name" value="HHH_3"/>
    <property type="match status" value="1"/>
</dbReference>
<protein>
    <submittedName>
        <fullName evidence="3">Competence protein ComEA helix-hairpin-helix region</fullName>
    </submittedName>
</protein>
<keyword evidence="1" id="KW-0472">Membrane</keyword>
<feature type="domain" description="Helix-hairpin-helix DNA-binding motif class 1" evidence="2">
    <location>
        <begin position="228"/>
        <end position="247"/>
    </location>
</feature>
<dbReference type="GO" id="GO:0015627">
    <property type="term" value="C:type II protein secretion system complex"/>
    <property type="evidence" value="ECO:0007669"/>
    <property type="project" value="TreeGrafter"/>
</dbReference>
<keyword evidence="4" id="KW-1185">Reference proteome</keyword>
<accession>A0A076MSX2</accession>
<dbReference type="STRING" id="1068978.AMETH_1788"/>
<dbReference type="SUPFAM" id="SSF47781">
    <property type="entry name" value="RuvA domain 2-like"/>
    <property type="match status" value="1"/>
</dbReference>
<dbReference type="Proteomes" id="UP000062973">
    <property type="component" value="Chromosome"/>
</dbReference>
<dbReference type="NCBIfam" id="TIGR00426">
    <property type="entry name" value="competence protein ComEA helix-hairpin-helix repeat region"/>
    <property type="match status" value="1"/>
</dbReference>
<dbReference type="GO" id="GO:0003677">
    <property type="term" value="F:DNA binding"/>
    <property type="evidence" value="ECO:0007669"/>
    <property type="project" value="InterPro"/>
</dbReference>
<keyword evidence="1" id="KW-0812">Transmembrane</keyword>
<dbReference type="InterPro" id="IPR051675">
    <property type="entry name" value="Endo/Exo/Phosphatase_dom_1"/>
</dbReference>
<dbReference type="RefSeq" id="WP_017987742.1">
    <property type="nucleotide sequence ID" value="NZ_AQUL01000001.1"/>
</dbReference>
<dbReference type="SMART" id="SM00278">
    <property type="entry name" value="HhH1"/>
    <property type="match status" value="2"/>
</dbReference>
<dbReference type="InterPro" id="IPR003583">
    <property type="entry name" value="Hlx-hairpin-Hlx_DNA-bd_motif"/>
</dbReference>
<dbReference type="InterPro" id="IPR004509">
    <property type="entry name" value="Competence_ComEA_HhH"/>
</dbReference>
<keyword evidence="1" id="KW-1133">Transmembrane helix</keyword>
<evidence type="ECO:0000313" key="3">
    <source>
        <dbReference type="EMBL" id="AIJ21880.1"/>
    </source>
</evidence>
<dbReference type="Gene3D" id="1.10.150.320">
    <property type="entry name" value="Photosystem II 12 kDa extrinsic protein"/>
    <property type="match status" value="1"/>
</dbReference>
<dbReference type="PATRIC" id="fig|1068978.7.peg.1889"/>
<organism evidence="3 4">
    <name type="scientific">Amycolatopsis methanolica 239</name>
    <dbReference type="NCBI Taxonomy" id="1068978"/>
    <lineage>
        <taxon>Bacteria</taxon>
        <taxon>Bacillati</taxon>
        <taxon>Actinomycetota</taxon>
        <taxon>Actinomycetes</taxon>
        <taxon>Pseudonocardiales</taxon>
        <taxon>Pseudonocardiaceae</taxon>
        <taxon>Amycolatopsis</taxon>
        <taxon>Amycolatopsis methanolica group</taxon>
    </lineage>
</organism>
<feature type="domain" description="Helix-hairpin-helix DNA-binding motif class 1" evidence="2">
    <location>
        <begin position="198"/>
        <end position="217"/>
    </location>
</feature>
<dbReference type="InterPro" id="IPR010994">
    <property type="entry name" value="RuvA_2-like"/>
</dbReference>
<gene>
    <name evidence="3" type="primary">comE</name>
    <name evidence="3" type="ORF">AMETH_1788</name>
</gene>
<dbReference type="Gene3D" id="3.10.560.10">
    <property type="entry name" value="Outer membrane lipoprotein wza domain like"/>
    <property type="match status" value="1"/>
</dbReference>
<dbReference type="PANTHER" id="PTHR21180">
    <property type="entry name" value="ENDONUCLEASE/EXONUCLEASE/PHOSPHATASE FAMILY DOMAIN-CONTAINING PROTEIN 1"/>
    <property type="match status" value="1"/>
</dbReference>
<proteinExistence type="predicted"/>
<dbReference type="HOGENOM" id="CLU_052011_0_1_11"/>
<dbReference type="GO" id="GO:0015628">
    <property type="term" value="P:protein secretion by the type II secretion system"/>
    <property type="evidence" value="ECO:0007669"/>
    <property type="project" value="TreeGrafter"/>
</dbReference>
<dbReference type="AlphaFoldDB" id="A0A076MSX2"/>
<sequence length="251" mass="26039">MFERSAPESPGIPVNRRLEQLAGQALAADRDTGPPGAVGRLVERWVPESLTGSPQRRRLTTVLLALVGVLVLVGTSIVLLGGSPPVERAPVLPAAPERPAPVTASASRVADSSLLISVVGKVRNPGLVTVPGGARVADALRAAGGAIEGTDVTPLNLARKLADGEQIYVGIPPPAGVQQPAESGGAPALVDLNTASAEQLDALPGIGEVTAQRIIDWRTKHGSFRSIDQLREVEGIGETRLSRLREQVTVS</sequence>
<dbReference type="KEGG" id="amq:AMETH_1788"/>
<dbReference type="InterPro" id="IPR019554">
    <property type="entry name" value="Soluble_ligand-bd"/>
</dbReference>
<dbReference type="eggNOG" id="COG1555">
    <property type="taxonomic scope" value="Bacteria"/>
</dbReference>
<feature type="transmembrane region" description="Helical" evidence="1">
    <location>
        <begin position="62"/>
        <end position="82"/>
    </location>
</feature>
<dbReference type="GO" id="GO:0006281">
    <property type="term" value="P:DNA repair"/>
    <property type="evidence" value="ECO:0007669"/>
    <property type="project" value="InterPro"/>
</dbReference>
<dbReference type="PANTHER" id="PTHR21180:SF32">
    <property type="entry name" value="ENDONUCLEASE_EXONUCLEASE_PHOSPHATASE FAMILY DOMAIN-CONTAINING PROTEIN 1"/>
    <property type="match status" value="1"/>
</dbReference>